<evidence type="ECO:0000256" key="2">
    <source>
        <dbReference type="ARBA" id="ARBA00047639"/>
    </source>
</evidence>
<reference evidence="5 6" key="1">
    <citation type="submission" date="2021-06" db="EMBL/GenBank/DDBJ databases">
        <title>Genome sequence of Babesia caballi.</title>
        <authorList>
            <person name="Yamagishi J."/>
            <person name="Kidaka T."/>
            <person name="Ochi A."/>
        </authorList>
    </citation>
    <scope>NUCLEOTIDE SEQUENCE [LARGE SCALE GENOMIC DNA]</scope>
    <source>
        <strain evidence="5">USDA-D6B2</strain>
    </source>
</reference>
<evidence type="ECO:0000313" key="6">
    <source>
        <dbReference type="Proteomes" id="UP001497744"/>
    </source>
</evidence>
<accession>A0AAV4LL65</accession>
<dbReference type="GeneID" id="94192285"/>
<dbReference type="InterPro" id="IPR045864">
    <property type="entry name" value="aa-tRNA-synth_II/BPL/LPL"/>
</dbReference>
<dbReference type="Proteomes" id="UP001497744">
    <property type="component" value="Unassembled WGS sequence"/>
</dbReference>
<proteinExistence type="predicted"/>
<evidence type="ECO:0000256" key="1">
    <source>
        <dbReference type="ARBA" id="ARBA00012815"/>
    </source>
</evidence>
<comment type="catalytic activity">
    <reaction evidence="2">
        <text>tRNA(His) + L-histidine + ATP = L-histidyl-tRNA(His) + AMP + diphosphate + H(+)</text>
        <dbReference type="Rhea" id="RHEA:17313"/>
        <dbReference type="Rhea" id="RHEA-COMP:9665"/>
        <dbReference type="Rhea" id="RHEA-COMP:9689"/>
        <dbReference type="ChEBI" id="CHEBI:15378"/>
        <dbReference type="ChEBI" id="CHEBI:30616"/>
        <dbReference type="ChEBI" id="CHEBI:33019"/>
        <dbReference type="ChEBI" id="CHEBI:57595"/>
        <dbReference type="ChEBI" id="CHEBI:78442"/>
        <dbReference type="ChEBI" id="CHEBI:78527"/>
        <dbReference type="ChEBI" id="CHEBI:456215"/>
        <dbReference type="EC" id="6.1.1.21"/>
    </reaction>
</comment>
<dbReference type="Gene3D" id="3.30.930.10">
    <property type="entry name" value="Bira Bifunctional Protein, Domain 2"/>
    <property type="match status" value="1"/>
</dbReference>
<dbReference type="EMBL" id="BPLF01000001">
    <property type="protein sequence ID" value="GIX60802.1"/>
    <property type="molecule type" value="Genomic_DNA"/>
</dbReference>
<dbReference type="Pfam" id="PF13393">
    <property type="entry name" value="tRNA-synt_His"/>
    <property type="match status" value="1"/>
</dbReference>
<keyword evidence="6" id="KW-1185">Reference proteome</keyword>
<dbReference type="InterPro" id="IPR004516">
    <property type="entry name" value="HisRS/HisZ"/>
</dbReference>
<dbReference type="SUPFAM" id="SSF55681">
    <property type="entry name" value="Class II aaRS and biotin synthetases"/>
    <property type="match status" value="1"/>
</dbReference>
<dbReference type="RefSeq" id="XP_067712873.1">
    <property type="nucleotide sequence ID" value="XM_067856772.1"/>
</dbReference>
<feature type="chain" id="PRO_5043999879" description="histidine--tRNA ligase" evidence="3">
    <location>
        <begin position="22"/>
        <end position="581"/>
    </location>
</feature>
<feature type="domain" description="Class II Histidinyl-tRNA synthetase (HisRS)-like catalytic core" evidence="4">
    <location>
        <begin position="66"/>
        <end position="394"/>
    </location>
</feature>
<dbReference type="EC" id="6.1.1.21" evidence="1"/>
<sequence length="581" mass="65682">MVPWLPLVFLWLDFDASRTNCLRRAHGPPAFVAPQPVLPVRHRHTTYAKSGENVALHTVRGGQCFMPREQMEQRQLQDQWLKVARSFGFAEYFVGVLAHAELFDRSAVAHSDREHRNELYEFTDRKGRRLALRGDVTPQFMAMLRDQRDAAGDLHRGDLGPNQTSKWFTLADCWRYERPGRCRRRNHLQWTCDIVGSPGVDAEIELMTMLVTFFRQVGPVGHFRLTRPQFKLTSDDIAIHISHRDAAAALLHVLGKSVPDTQWLYEFRKVLDKYRKASQPELAEQLSPLGFSSGEADSLFEITSGCRSLSSLEQILPPDSAFIGVLRAIWEGLERAQCADWLTIDLSIVRGSDYYTGTVFECFDRLQPQRRAIAGGGRYDNYFGYRQPSYGVGFGMGNVAVADLLRSRGLFSPGGFADVVVFTPPMSADKDEVNNRFASDVISTISEMRRRGFRVYQYYKTGKRRKALEFAERLGATTFICPRLNSGSEDLFYEVHDVAAGCELLVALGEHVPDRRPCLLQRDGEPPHGDRRHPRLAAEDVVVKLQDQLVLLQLIRLSAGAGVPQHVPLYLQGLVGHHQCA</sequence>
<dbReference type="AlphaFoldDB" id="A0AAV4LL65"/>
<dbReference type="GO" id="GO:0006427">
    <property type="term" value="P:histidyl-tRNA aminoacylation"/>
    <property type="evidence" value="ECO:0007669"/>
    <property type="project" value="TreeGrafter"/>
</dbReference>
<dbReference type="GO" id="GO:0004821">
    <property type="term" value="F:histidine-tRNA ligase activity"/>
    <property type="evidence" value="ECO:0007669"/>
    <property type="project" value="UniProtKB-EC"/>
</dbReference>
<organism evidence="5 6">
    <name type="scientific">Babesia caballi</name>
    <dbReference type="NCBI Taxonomy" id="5871"/>
    <lineage>
        <taxon>Eukaryota</taxon>
        <taxon>Sar</taxon>
        <taxon>Alveolata</taxon>
        <taxon>Apicomplexa</taxon>
        <taxon>Aconoidasida</taxon>
        <taxon>Piroplasmida</taxon>
        <taxon>Babesiidae</taxon>
        <taxon>Babesia</taxon>
    </lineage>
</organism>
<gene>
    <name evidence="5" type="ORF">BcabD6B2_02370</name>
</gene>
<keyword evidence="3" id="KW-0732">Signal</keyword>
<evidence type="ECO:0000313" key="5">
    <source>
        <dbReference type="EMBL" id="GIX60802.1"/>
    </source>
</evidence>
<dbReference type="PANTHER" id="PTHR43707:SF1">
    <property type="entry name" value="HISTIDINE--TRNA LIGASE, MITOCHONDRIAL-RELATED"/>
    <property type="match status" value="1"/>
</dbReference>
<dbReference type="CDD" id="cd00773">
    <property type="entry name" value="HisRS-like_core"/>
    <property type="match status" value="1"/>
</dbReference>
<evidence type="ECO:0000259" key="4">
    <source>
        <dbReference type="Pfam" id="PF13393"/>
    </source>
</evidence>
<protein>
    <recommendedName>
        <fullName evidence="1">histidine--tRNA ligase</fullName>
        <ecNumber evidence="1">6.1.1.21</ecNumber>
    </recommendedName>
</protein>
<dbReference type="GO" id="GO:0005737">
    <property type="term" value="C:cytoplasm"/>
    <property type="evidence" value="ECO:0007669"/>
    <property type="project" value="InterPro"/>
</dbReference>
<dbReference type="InterPro" id="IPR041715">
    <property type="entry name" value="HisRS-like_core"/>
</dbReference>
<evidence type="ECO:0000256" key="3">
    <source>
        <dbReference type="SAM" id="SignalP"/>
    </source>
</evidence>
<comment type="caution">
    <text evidence="5">The sequence shown here is derived from an EMBL/GenBank/DDBJ whole genome shotgun (WGS) entry which is preliminary data.</text>
</comment>
<dbReference type="PANTHER" id="PTHR43707">
    <property type="entry name" value="HISTIDYL-TRNA SYNTHETASE"/>
    <property type="match status" value="1"/>
</dbReference>
<feature type="signal peptide" evidence="3">
    <location>
        <begin position="1"/>
        <end position="21"/>
    </location>
</feature>
<name>A0AAV4LL65_BABCB</name>